<evidence type="ECO:0000313" key="4">
    <source>
        <dbReference type="Proteomes" id="UP001372338"/>
    </source>
</evidence>
<protein>
    <recommendedName>
        <fullName evidence="5">Transmembrane protein</fullName>
    </recommendedName>
</protein>
<keyword evidence="4" id="KW-1185">Reference proteome</keyword>
<evidence type="ECO:0000256" key="2">
    <source>
        <dbReference type="SAM" id="Phobius"/>
    </source>
</evidence>
<evidence type="ECO:0000313" key="3">
    <source>
        <dbReference type="EMBL" id="KAK7245122.1"/>
    </source>
</evidence>
<feature type="transmembrane region" description="Helical" evidence="2">
    <location>
        <begin position="43"/>
        <end position="69"/>
    </location>
</feature>
<sequence>MKGYKFILRKTHILNALHSAVVLFILSINIITCGKKVKFERRAMGLVVVVSLPLILFILALALACYMLGRAKGRRQAQQTYGSPAPPPLVQVKPPEA</sequence>
<evidence type="ECO:0000256" key="1">
    <source>
        <dbReference type="SAM" id="MobiDB-lite"/>
    </source>
</evidence>
<dbReference type="Proteomes" id="UP001372338">
    <property type="component" value="Unassembled WGS sequence"/>
</dbReference>
<keyword evidence="2" id="KW-1133">Transmembrane helix</keyword>
<keyword evidence="2" id="KW-0472">Membrane</keyword>
<organism evidence="3 4">
    <name type="scientific">Crotalaria pallida</name>
    <name type="common">Smooth rattlebox</name>
    <name type="synonym">Crotalaria striata</name>
    <dbReference type="NCBI Taxonomy" id="3830"/>
    <lineage>
        <taxon>Eukaryota</taxon>
        <taxon>Viridiplantae</taxon>
        <taxon>Streptophyta</taxon>
        <taxon>Embryophyta</taxon>
        <taxon>Tracheophyta</taxon>
        <taxon>Spermatophyta</taxon>
        <taxon>Magnoliopsida</taxon>
        <taxon>eudicotyledons</taxon>
        <taxon>Gunneridae</taxon>
        <taxon>Pentapetalae</taxon>
        <taxon>rosids</taxon>
        <taxon>fabids</taxon>
        <taxon>Fabales</taxon>
        <taxon>Fabaceae</taxon>
        <taxon>Papilionoideae</taxon>
        <taxon>50 kb inversion clade</taxon>
        <taxon>genistoids sensu lato</taxon>
        <taxon>core genistoids</taxon>
        <taxon>Crotalarieae</taxon>
        <taxon>Crotalaria</taxon>
    </lineage>
</organism>
<proteinExistence type="predicted"/>
<name>A0AAN9E8I8_CROPI</name>
<feature type="region of interest" description="Disordered" evidence="1">
    <location>
        <begin position="77"/>
        <end position="97"/>
    </location>
</feature>
<gene>
    <name evidence="3" type="ORF">RIF29_39956</name>
</gene>
<reference evidence="3 4" key="1">
    <citation type="submission" date="2024-01" db="EMBL/GenBank/DDBJ databases">
        <title>The genomes of 5 underutilized Papilionoideae crops provide insights into root nodulation and disease resistanc.</title>
        <authorList>
            <person name="Yuan L."/>
        </authorList>
    </citation>
    <scope>NUCLEOTIDE SEQUENCE [LARGE SCALE GENOMIC DNA]</scope>
    <source>
        <strain evidence="3">ZHUSHIDOU_FW_LH</strain>
        <tissue evidence="3">Leaf</tissue>
    </source>
</reference>
<evidence type="ECO:0008006" key="5">
    <source>
        <dbReference type="Google" id="ProtNLM"/>
    </source>
</evidence>
<keyword evidence="2" id="KW-0812">Transmembrane</keyword>
<dbReference type="AlphaFoldDB" id="A0AAN9E8I8"/>
<dbReference type="EMBL" id="JAYWIO010000008">
    <property type="protein sequence ID" value="KAK7245122.1"/>
    <property type="molecule type" value="Genomic_DNA"/>
</dbReference>
<comment type="caution">
    <text evidence="3">The sequence shown here is derived from an EMBL/GenBank/DDBJ whole genome shotgun (WGS) entry which is preliminary data.</text>
</comment>
<feature type="transmembrane region" description="Helical" evidence="2">
    <location>
        <begin position="12"/>
        <end position="31"/>
    </location>
</feature>
<accession>A0AAN9E8I8</accession>